<feature type="non-terminal residue" evidence="2">
    <location>
        <position position="74"/>
    </location>
</feature>
<protein>
    <submittedName>
        <fullName evidence="2">Uncharacterized protein</fullName>
    </submittedName>
</protein>
<keyword evidence="1" id="KW-0812">Transmembrane</keyword>
<evidence type="ECO:0000313" key="3">
    <source>
        <dbReference type="Proteomes" id="UP000886998"/>
    </source>
</evidence>
<sequence>MVFIDFALRVMTLRVVTLQVCSLSLSLIDVLLIDTYSWKRKYQYKIIKYRMNSHAHPLFRVLHDAVRLCRVLHD</sequence>
<reference evidence="2" key="1">
    <citation type="submission" date="2020-08" db="EMBL/GenBank/DDBJ databases">
        <title>Multicomponent nature underlies the extraordinary mechanical properties of spider dragline silk.</title>
        <authorList>
            <person name="Kono N."/>
            <person name="Nakamura H."/>
            <person name="Mori M."/>
            <person name="Yoshida Y."/>
            <person name="Ohtoshi R."/>
            <person name="Malay A.D."/>
            <person name="Moran D.A.P."/>
            <person name="Tomita M."/>
            <person name="Numata K."/>
            <person name="Arakawa K."/>
        </authorList>
    </citation>
    <scope>NUCLEOTIDE SEQUENCE</scope>
</reference>
<keyword evidence="1" id="KW-1133">Transmembrane helix</keyword>
<proteinExistence type="predicted"/>
<organism evidence="2 3">
    <name type="scientific">Trichonephila inaurata madagascariensis</name>
    <dbReference type="NCBI Taxonomy" id="2747483"/>
    <lineage>
        <taxon>Eukaryota</taxon>
        <taxon>Metazoa</taxon>
        <taxon>Ecdysozoa</taxon>
        <taxon>Arthropoda</taxon>
        <taxon>Chelicerata</taxon>
        <taxon>Arachnida</taxon>
        <taxon>Araneae</taxon>
        <taxon>Araneomorphae</taxon>
        <taxon>Entelegynae</taxon>
        <taxon>Araneoidea</taxon>
        <taxon>Nephilidae</taxon>
        <taxon>Trichonephila</taxon>
        <taxon>Trichonephila inaurata</taxon>
    </lineage>
</organism>
<dbReference type="AlphaFoldDB" id="A0A8X6XSK4"/>
<evidence type="ECO:0000256" key="1">
    <source>
        <dbReference type="SAM" id="Phobius"/>
    </source>
</evidence>
<gene>
    <name evidence="2" type="ORF">TNIN_98321</name>
</gene>
<evidence type="ECO:0000313" key="2">
    <source>
        <dbReference type="EMBL" id="GFY56816.1"/>
    </source>
</evidence>
<keyword evidence="1" id="KW-0472">Membrane</keyword>
<keyword evidence="3" id="KW-1185">Reference proteome</keyword>
<comment type="caution">
    <text evidence="2">The sequence shown here is derived from an EMBL/GenBank/DDBJ whole genome shotgun (WGS) entry which is preliminary data.</text>
</comment>
<accession>A0A8X6XSK4</accession>
<dbReference type="EMBL" id="BMAV01011153">
    <property type="protein sequence ID" value="GFY56816.1"/>
    <property type="molecule type" value="Genomic_DNA"/>
</dbReference>
<dbReference type="Proteomes" id="UP000886998">
    <property type="component" value="Unassembled WGS sequence"/>
</dbReference>
<name>A0A8X6XSK4_9ARAC</name>
<feature type="transmembrane region" description="Helical" evidence="1">
    <location>
        <begin position="12"/>
        <end position="33"/>
    </location>
</feature>